<keyword evidence="3" id="KW-1185">Reference proteome</keyword>
<dbReference type="PANTHER" id="PTHR48475:SF1">
    <property type="entry name" value="RNASE H TYPE-1 DOMAIN-CONTAINING PROTEIN"/>
    <property type="match status" value="1"/>
</dbReference>
<comment type="caution">
    <text evidence="2">The sequence shown here is derived from an EMBL/GenBank/DDBJ whole genome shotgun (WGS) entry which is preliminary data.</text>
</comment>
<evidence type="ECO:0000313" key="3">
    <source>
        <dbReference type="Proteomes" id="UP001141806"/>
    </source>
</evidence>
<reference evidence="2" key="1">
    <citation type="journal article" date="2023" name="Plant J.">
        <title>The genome of the king protea, Protea cynaroides.</title>
        <authorList>
            <person name="Chang J."/>
            <person name="Duong T.A."/>
            <person name="Schoeman C."/>
            <person name="Ma X."/>
            <person name="Roodt D."/>
            <person name="Barker N."/>
            <person name="Li Z."/>
            <person name="Van de Peer Y."/>
            <person name="Mizrachi E."/>
        </authorList>
    </citation>
    <scope>NUCLEOTIDE SEQUENCE</scope>
    <source>
        <tissue evidence="2">Young leaves</tissue>
    </source>
</reference>
<dbReference type="AlphaFoldDB" id="A0A9Q0HCU3"/>
<dbReference type="GO" id="GO:0004523">
    <property type="term" value="F:RNA-DNA hybrid ribonuclease activity"/>
    <property type="evidence" value="ECO:0007669"/>
    <property type="project" value="InterPro"/>
</dbReference>
<dbReference type="OrthoDB" id="2139127at2759"/>
<dbReference type="Gene3D" id="3.30.420.10">
    <property type="entry name" value="Ribonuclease H-like superfamily/Ribonuclease H"/>
    <property type="match status" value="1"/>
</dbReference>
<protein>
    <recommendedName>
        <fullName evidence="1">RNase H type-1 domain-containing protein</fullName>
    </recommendedName>
</protein>
<dbReference type="InterPro" id="IPR012337">
    <property type="entry name" value="RNaseH-like_sf"/>
</dbReference>
<dbReference type="PANTHER" id="PTHR48475">
    <property type="entry name" value="RIBONUCLEASE H"/>
    <property type="match status" value="1"/>
</dbReference>
<organism evidence="2 3">
    <name type="scientific">Protea cynaroides</name>
    <dbReference type="NCBI Taxonomy" id="273540"/>
    <lineage>
        <taxon>Eukaryota</taxon>
        <taxon>Viridiplantae</taxon>
        <taxon>Streptophyta</taxon>
        <taxon>Embryophyta</taxon>
        <taxon>Tracheophyta</taxon>
        <taxon>Spermatophyta</taxon>
        <taxon>Magnoliopsida</taxon>
        <taxon>Proteales</taxon>
        <taxon>Proteaceae</taxon>
        <taxon>Protea</taxon>
    </lineage>
</organism>
<proteinExistence type="predicted"/>
<dbReference type="InterPro" id="IPR036397">
    <property type="entry name" value="RNaseH_sf"/>
</dbReference>
<name>A0A9Q0HCU3_9MAGN</name>
<accession>A0A9Q0HCU3</accession>
<evidence type="ECO:0000313" key="2">
    <source>
        <dbReference type="EMBL" id="KAJ4962951.1"/>
    </source>
</evidence>
<gene>
    <name evidence="2" type="ORF">NE237_022890</name>
</gene>
<sequence length="401" mass="45432">MWRFLRAVHPYLPLPTNQKRKGAECLPQRSINVHLAPSLDSVPGNRIDEQIHASLFSLSFPTQRPPFPSEEVSHFLEEPEVTFPYPSRSSTVRITEYEPCVTGLQAAVYMGIEELDVFGDSSLVISQTIGKWEIQDAKFLPYHGYFEALAKKFKRITFAYMSRTKKNFVDAKATLASMIEIPEETQELETSGETNQSTVEHIGQFTVQCGEAGANDFLKMRLFANSLSDTAFEWYINLPSNLIQTWQQMETLRSSTKISPLASHFGTSLACFDFLKRLIRASLTESLSIPLSFRLSDPIAFGYLSCGFGVSRFNKSFPSDLRIKSSALRCLTQPFQFIALQSKALWPRCTLYSQCQNSRKKANVYETFDALYQCCVWAQSAGEANRKRMLSKRISSNCSKI</sequence>
<evidence type="ECO:0000259" key="1">
    <source>
        <dbReference type="Pfam" id="PF13456"/>
    </source>
</evidence>
<dbReference type="InterPro" id="IPR002156">
    <property type="entry name" value="RNaseH_domain"/>
</dbReference>
<dbReference type="Pfam" id="PF13456">
    <property type="entry name" value="RVT_3"/>
    <property type="match status" value="1"/>
</dbReference>
<dbReference type="EMBL" id="JAMYWD010000008">
    <property type="protein sequence ID" value="KAJ4962951.1"/>
    <property type="molecule type" value="Genomic_DNA"/>
</dbReference>
<dbReference type="SUPFAM" id="SSF53098">
    <property type="entry name" value="Ribonuclease H-like"/>
    <property type="match status" value="1"/>
</dbReference>
<dbReference type="GO" id="GO:0003676">
    <property type="term" value="F:nucleic acid binding"/>
    <property type="evidence" value="ECO:0007669"/>
    <property type="project" value="InterPro"/>
</dbReference>
<feature type="domain" description="RNase H type-1" evidence="1">
    <location>
        <begin position="88"/>
        <end position="174"/>
    </location>
</feature>
<dbReference type="Proteomes" id="UP001141806">
    <property type="component" value="Unassembled WGS sequence"/>
</dbReference>